<keyword evidence="3 7" id="KW-0328">Glycosyltransferase</keyword>
<dbReference type="UniPathway" id="UPA00164"/>
<dbReference type="GO" id="GO:0005737">
    <property type="term" value="C:cytoplasm"/>
    <property type="evidence" value="ECO:0007669"/>
    <property type="project" value="TreeGrafter"/>
</dbReference>
<proteinExistence type="inferred from homology"/>
<comment type="pathway">
    <text evidence="1 7">Glycan biosynthesis; glycogen biosynthesis.</text>
</comment>
<sequence length="400" mass="45495">MSRERSFSRRFYRGDTSNNLWACMDRGMQAEEENRWTFEVAWEAANKVGGIYTVIRSKAYVSTEEMGDQYCLIGPYKEATARTEVEEGPLGSTVLNDAVNAVRSQGFKIITGRWLVDGNPQVILIDIGSAAWKLDEFKFELWDKCNIGIPHLDIETNDAVILGCVVANFIEEFRRITDLGDGISPKIVAHFHEWQAGVGLIFVKIRHINVATVFTTHATLLGRYLCAGNTDFYNNLDKFNVDEEAGKRQIYHRYCLERAATHLANIFTTVSDITGYEAEHLLKRKAEVITPNGLNVKKFSALHEFQNLHAVSKDKIHEFVRGHFYGHYDFDLDKTLYFFIAGRYEFGNKGADIFIEALARLNHYLKSTHPDVTVVAFLIFPTKTNNFNVESLRGHAVTKS</sequence>
<evidence type="ECO:0000256" key="6">
    <source>
        <dbReference type="ARBA" id="ARBA00047345"/>
    </source>
</evidence>
<dbReference type="EMBL" id="LJIG01022657">
    <property type="protein sequence ID" value="KRT79402.1"/>
    <property type="molecule type" value="Genomic_DNA"/>
</dbReference>
<evidence type="ECO:0000256" key="1">
    <source>
        <dbReference type="ARBA" id="ARBA00004964"/>
    </source>
</evidence>
<organism evidence="8 9">
    <name type="scientific">Oryctes borbonicus</name>
    <dbReference type="NCBI Taxonomy" id="1629725"/>
    <lineage>
        <taxon>Eukaryota</taxon>
        <taxon>Metazoa</taxon>
        <taxon>Ecdysozoa</taxon>
        <taxon>Arthropoda</taxon>
        <taxon>Hexapoda</taxon>
        <taxon>Insecta</taxon>
        <taxon>Pterygota</taxon>
        <taxon>Neoptera</taxon>
        <taxon>Endopterygota</taxon>
        <taxon>Coleoptera</taxon>
        <taxon>Polyphaga</taxon>
        <taxon>Scarabaeiformia</taxon>
        <taxon>Scarabaeidae</taxon>
        <taxon>Dynastinae</taxon>
        <taxon>Oryctes</taxon>
    </lineage>
</organism>
<dbReference type="GO" id="GO:0004373">
    <property type="term" value="F:alpha-1,4-glucan glucosyltransferase (UDP-glucose donor) activity"/>
    <property type="evidence" value="ECO:0007669"/>
    <property type="project" value="UniProtKB-EC"/>
</dbReference>
<dbReference type="Gene3D" id="3.40.50.2000">
    <property type="entry name" value="Glycogen Phosphorylase B"/>
    <property type="match status" value="1"/>
</dbReference>
<keyword evidence="9" id="KW-1185">Reference proteome</keyword>
<dbReference type="OrthoDB" id="6335297at2759"/>
<evidence type="ECO:0000256" key="2">
    <source>
        <dbReference type="ARBA" id="ARBA00010686"/>
    </source>
</evidence>
<keyword evidence="4 7" id="KW-0808">Transferase</keyword>
<keyword evidence="5 7" id="KW-0320">Glycogen biosynthesis</keyword>
<protein>
    <recommendedName>
        <fullName evidence="7">Glycogen [starch] synthase</fullName>
        <ecNumber evidence="7">2.4.1.11</ecNumber>
    </recommendedName>
</protein>
<dbReference type="GO" id="GO:0005978">
    <property type="term" value="P:glycogen biosynthetic process"/>
    <property type="evidence" value="ECO:0007669"/>
    <property type="project" value="UniProtKB-UniPathway"/>
</dbReference>
<comment type="similarity">
    <text evidence="2 7">Belongs to the glycosyltransferase 3 family.</text>
</comment>
<comment type="caution">
    <text evidence="8">The sequence shown here is derived from an EMBL/GenBank/DDBJ whole genome shotgun (WGS) entry which is preliminary data.</text>
</comment>
<dbReference type="FunFam" id="3.40.50.2000:FF:000028">
    <property type="entry name" value="Glycogen [starch] synthase"/>
    <property type="match status" value="1"/>
</dbReference>
<reference evidence="8 9" key="1">
    <citation type="submission" date="2015-09" db="EMBL/GenBank/DDBJ databases">
        <title>Draft genome of the scarab beetle Oryctes borbonicus.</title>
        <authorList>
            <person name="Meyer J.M."/>
            <person name="Markov G.V."/>
            <person name="Baskaran P."/>
            <person name="Herrmann M."/>
            <person name="Sommer R.J."/>
            <person name="Roedelsperger C."/>
        </authorList>
    </citation>
    <scope>NUCLEOTIDE SEQUENCE [LARGE SCALE GENOMIC DNA]</scope>
    <source>
        <strain evidence="8">OB123</strain>
        <tissue evidence="8">Whole animal</tissue>
    </source>
</reference>
<feature type="non-terminal residue" evidence="8">
    <location>
        <position position="400"/>
    </location>
</feature>
<dbReference type="EC" id="2.4.1.11" evidence="7"/>
<gene>
    <name evidence="8" type="ORF">AMK59_7737</name>
</gene>
<comment type="catalytic activity">
    <reaction evidence="6">
        <text>[(1-&gt;4)-alpha-D-glucosyl](n) + UDP-alpha-D-glucose = [(1-&gt;4)-alpha-D-glucosyl](n+1) + UDP + H(+)</text>
        <dbReference type="Rhea" id="RHEA:18549"/>
        <dbReference type="Rhea" id="RHEA-COMP:9584"/>
        <dbReference type="Rhea" id="RHEA-COMP:9587"/>
        <dbReference type="ChEBI" id="CHEBI:15378"/>
        <dbReference type="ChEBI" id="CHEBI:15444"/>
        <dbReference type="ChEBI" id="CHEBI:58223"/>
        <dbReference type="ChEBI" id="CHEBI:58885"/>
        <dbReference type="EC" id="2.4.1.11"/>
    </reaction>
    <physiologicalReaction direction="left-to-right" evidence="6">
        <dbReference type="Rhea" id="RHEA:18550"/>
    </physiologicalReaction>
</comment>
<evidence type="ECO:0000313" key="9">
    <source>
        <dbReference type="Proteomes" id="UP000051574"/>
    </source>
</evidence>
<dbReference type="AlphaFoldDB" id="A0A0T6AW96"/>
<dbReference type="PANTHER" id="PTHR10176">
    <property type="entry name" value="GLYCOGEN SYNTHASE"/>
    <property type="match status" value="1"/>
</dbReference>
<evidence type="ECO:0000256" key="4">
    <source>
        <dbReference type="ARBA" id="ARBA00022679"/>
    </source>
</evidence>
<evidence type="ECO:0000256" key="5">
    <source>
        <dbReference type="ARBA" id="ARBA00023056"/>
    </source>
</evidence>
<dbReference type="PANTHER" id="PTHR10176:SF3">
    <property type="entry name" value="GLYCOGEN [STARCH] SYNTHASE"/>
    <property type="match status" value="1"/>
</dbReference>
<evidence type="ECO:0000313" key="8">
    <source>
        <dbReference type="EMBL" id="KRT79402.1"/>
    </source>
</evidence>
<name>A0A0T6AW96_9SCAR</name>
<evidence type="ECO:0000256" key="3">
    <source>
        <dbReference type="ARBA" id="ARBA00022676"/>
    </source>
</evidence>
<accession>A0A0T6AW96</accession>
<comment type="function">
    <text evidence="7">Transfers the glycosyl residue from UDP-Glc to the non-reducing end of alpha-1,4-glucan.</text>
</comment>
<dbReference type="Proteomes" id="UP000051574">
    <property type="component" value="Unassembled WGS sequence"/>
</dbReference>
<dbReference type="InterPro" id="IPR008631">
    <property type="entry name" value="Glycogen_synth"/>
</dbReference>
<evidence type="ECO:0000256" key="7">
    <source>
        <dbReference type="RuleBase" id="RU363104"/>
    </source>
</evidence>
<dbReference type="SUPFAM" id="SSF53756">
    <property type="entry name" value="UDP-Glycosyltransferase/glycogen phosphorylase"/>
    <property type="match status" value="1"/>
</dbReference>
<dbReference type="Pfam" id="PF05693">
    <property type="entry name" value="Glycogen_syn"/>
    <property type="match status" value="1"/>
</dbReference>